<dbReference type="EMBL" id="BAABFO010000002">
    <property type="protein sequence ID" value="GAA4323820.1"/>
    <property type="molecule type" value="Genomic_DNA"/>
</dbReference>
<evidence type="ECO:0000259" key="9">
    <source>
        <dbReference type="Pfam" id="PF14698"/>
    </source>
</evidence>
<dbReference type="RefSeq" id="WP_345245976.1">
    <property type="nucleotide sequence ID" value="NZ_BAABFO010000002.1"/>
</dbReference>
<dbReference type="Proteomes" id="UP001501671">
    <property type="component" value="Unassembled WGS sequence"/>
</dbReference>
<comment type="catalytic activity">
    <reaction evidence="1">
        <text>2-(N(omega)-L-arginino)succinate = fumarate + L-arginine</text>
        <dbReference type="Rhea" id="RHEA:24020"/>
        <dbReference type="ChEBI" id="CHEBI:29806"/>
        <dbReference type="ChEBI" id="CHEBI:32682"/>
        <dbReference type="ChEBI" id="CHEBI:57472"/>
        <dbReference type="EC" id="4.3.2.1"/>
    </reaction>
</comment>
<protein>
    <recommendedName>
        <fullName evidence="3 6">Argininosuccinate lyase</fullName>
        <ecNumber evidence="3 6">4.3.2.1</ecNumber>
    </recommendedName>
</protein>
<keyword evidence="7" id="KW-0175">Coiled coil</keyword>
<gene>
    <name evidence="10" type="primary">argH_1</name>
    <name evidence="10" type="ORF">GCM10023144_04910</name>
</gene>
<evidence type="ECO:0000256" key="5">
    <source>
        <dbReference type="ARBA" id="ARBA00023239"/>
    </source>
</evidence>
<keyword evidence="11" id="KW-1185">Reference proteome</keyword>
<evidence type="ECO:0000256" key="7">
    <source>
        <dbReference type="SAM" id="Coils"/>
    </source>
</evidence>
<evidence type="ECO:0000256" key="3">
    <source>
        <dbReference type="ARBA" id="ARBA00012338"/>
    </source>
</evidence>
<dbReference type="InterPro" id="IPR000362">
    <property type="entry name" value="Fumarate_lyase_fam"/>
</dbReference>
<sequence length="499" mass="54380">MANLTDARLGKPARASLVEAVYKPILARDSAMFDAYVSVDLAHVSMMAEQGIISLAAAKALLSTLLEIREKGPGLLGIDPSKGSLLLQVEHYIASRVGQDAAGVLQLARSRIDQNAAISRVHARDSLLDIIEKVLAFQETIRNRAAEWVDVLMPGYTHLQHAQPWILGHYALYQYDVFARDFERLFQIYDRVNMNSLGGVALAGTSWPIDRRRTTALLGHSAPIRNSKDCGGFAMDYLAEIASGLSILMSGLSRLASELYIWSSWEFSLVELDEGLCGTSSIMPQKKNPYVLERVRALGGESIGWMPSQLGMLRTPTSIDSDRFFSSGNLEFFETTNWALMLMEDVVATLRINKDLMAERAGAHWSTASNLADVIVREERLDFRRAHHIVGALVKASLEQKLSPQSVGAAELDAAAEKTIGRSLSLSDAQIHQALDATAFVSTRTSEGSVGPSEVAKMLRMAADDSKAAAGRLREERARLKAAAEALDAAVAAILARSN</sequence>
<dbReference type="InterPro" id="IPR024083">
    <property type="entry name" value="Fumarase/histidase_N"/>
</dbReference>
<dbReference type="GO" id="GO:0016829">
    <property type="term" value="F:lyase activity"/>
    <property type="evidence" value="ECO:0007669"/>
    <property type="project" value="UniProtKB-KW"/>
</dbReference>
<evidence type="ECO:0000313" key="11">
    <source>
        <dbReference type="Proteomes" id="UP001501671"/>
    </source>
</evidence>
<dbReference type="PANTHER" id="PTHR43814">
    <property type="entry name" value="ARGININOSUCCINATE LYASE"/>
    <property type="match status" value="1"/>
</dbReference>
<comment type="caution">
    <text evidence="10">The sequence shown here is derived from an EMBL/GenBank/DDBJ whole genome shotgun (WGS) entry which is preliminary data.</text>
</comment>
<dbReference type="Gene3D" id="1.20.200.10">
    <property type="entry name" value="Fumarase/aspartase (Central domain)"/>
    <property type="match status" value="1"/>
</dbReference>
<reference evidence="11" key="1">
    <citation type="journal article" date="2019" name="Int. J. Syst. Evol. Microbiol.">
        <title>The Global Catalogue of Microorganisms (GCM) 10K type strain sequencing project: providing services to taxonomists for standard genome sequencing and annotation.</title>
        <authorList>
            <consortium name="The Broad Institute Genomics Platform"/>
            <consortium name="The Broad Institute Genome Sequencing Center for Infectious Disease"/>
            <person name="Wu L."/>
            <person name="Ma J."/>
        </authorList>
    </citation>
    <scope>NUCLEOTIDE SEQUENCE [LARGE SCALE GENOMIC DNA]</scope>
    <source>
        <strain evidence="11">JCM 17666</strain>
    </source>
</reference>
<evidence type="ECO:0000259" key="8">
    <source>
        <dbReference type="Pfam" id="PF00206"/>
    </source>
</evidence>
<dbReference type="NCBIfam" id="TIGR00838">
    <property type="entry name" value="argH"/>
    <property type="match status" value="1"/>
</dbReference>
<accession>A0ABP8GG63</accession>
<feature type="domain" description="Argininosuccinate lyase C-terminal" evidence="9">
    <location>
        <begin position="365"/>
        <end position="441"/>
    </location>
</feature>
<comment type="pathway">
    <text evidence="2">Amino-acid biosynthesis; L-arginine biosynthesis; L-arginine from L-ornithine and carbamoyl phosphate: step 3/3.</text>
</comment>
<organism evidence="10 11">
    <name type="scientific">Pigmentiphaga soli</name>
    <dbReference type="NCBI Taxonomy" id="1007095"/>
    <lineage>
        <taxon>Bacteria</taxon>
        <taxon>Pseudomonadati</taxon>
        <taxon>Pseudomonadota</taxon>
        <taxon>Betaproteobacteria</taxon>
        <taxon>Burkholderiales</taxon>
        <taxon>Alcaligenaceae</taxon>
        <taxon>Pigmentiphaga</taxon>
    </lineage>
</organism>
<evidence type="ECO:0000256" key="6">
    <source>
        <dbReference type="NCBIfam" id="TIGR00838"/>
    </source>
</evidence>
<dbReference type="InterPro" id="IPR022761">
    <property type="entry name" value="Fumarate_lyase_N"/>
</dbReference>
<dbReference type="CDD" id="cd01359">
    <property type="entry name" value="Argininosuccinate_lyase"/>
    <property type="match status" value="1"/>
</dbReference>
<evidence type="ECO:0000256" key="1">
    <source>
        <dbReference type="ARBA" id="ARBA00000985"/>
    </source>
</evidence>
<dbReference type="SUPFAM" id="SSF48557">
    <property type="entry name" value="L-aspartase-like"/>
    <property type="match status" value="1"/>
</dbReference>
<evidence type="ECO:0000313" key="10">
    <source>
        <dbReference type="EMBL" id="GAA4323820.1"/>
    </source>
</evidence>
<name>A0ABP8GG63_9BURK</name>
<dbReference type="Pfam" id="PF00206">
    <property type="entry name" value="Lyase_1"/>
    <property type="match status" value="1"/>
</dbReference>
<dbReference type="InterPro" id="IPR009049">
    <property type="entry name" value="Argininosuccinate_lyase"/>
</dbReference>
<keyword evidence="5 10" id="KW-0456">Lyase</keyword>
<evidence type="ECO:0000256" key="2">
    <source>
        <dbReference type="ARBA" id="ARBA00004941"/>
    </source>
</evidence>
<dbReference type="PANTHER" id="PTHR43814:SF1">
    <property type="entry name" value="ARGININOSUCCINATE LYASE"/>
    <property type="match status" value="1"/>
</dbReference>
<dbReference type="EC" id="4.3.2.1" evidence="3 6"/>
<dbReference type="PRINTS" id="PR00149">
    <property type="entry name" value="FUMRATELYASE"/>
</dbReference>
<evidence type="ECO:0000256" key="4">
    <source>
        <dbReference type="ARBA" id="ARBA00022571"/>
    </source>
</evidence>
<keyword evidence="4" id="KW-0028">Amino-acid biosynthesis</keyword>
<dbReference type="Gene3D" id="1.10.275.10">
    <property type="entry name" value="Fumarase/aspartase (N-terminal domain)"/>
    <property type="match status" value="1"/>
</dbReference>
<dbReference type="InterPro" id="IPR008948">
    <property type="entry name" value="L-Aspartase-like"/>
</dbReference>
<feature type="domain" description="Fumarate lyase N-terminal" evidence="8">
    <location>
        <begin position="89"/>
        <end position="300"/>
    </location>
</feature>
<keyword evidence="4" id="KW-0055">Arginine biosynthesis</keyword>
<dbReference type="InterPro" id="IPR029419">
    <property type="entry name" value="Arg_succ_lyase_C"/>
</dbReference>
<feature type="coiled-coil region" evidence="7">
    <location>
        <begin position="463"/>
        <end position="493"/>
    </location>
</feature>
<dbReference type="Pfam" id="PF14698">
    <property type="entry name" value="ASL_C2"/>
    <property type="match status" value="1"/>
</dbReference>
<dbReference type="Gene3D" id="1.10.40.30">
    <property type="entry name" value="Fumarase/aspartase (C-terminal domain)"/>
    <property type="match status" value="1"/>
</dbReference>
<proteinExistence type="predicted"/>
<dbReference type="PRINTS" id="PR00145">
    <property type="entry name" value="ARGSUCLYASE"/>
</dbReference>